<dbReference type="RefSeq" id="XP_033393927.1">
    <property type="nucleotide sequence ID" value="XM_033541056.1"/>
</dbReference>
<evidence type="ECO:0000313" key="1">
    <source>
        <dbReference type="EMBL" id="KAF2138214.1"/>
    </source>
</evidence>
<keyword evidence="2" id="KW-1185">Reference proteome</keyword>
<accession>A0A6A6B4T1</accession>
<evidence type="ECO:0000313" key="2">
    <source>
        <dbReference type="Proteomes" id="UP000799438"/>
    </source>
</evidence>
<name>A0A6A6B4T1_9PEZI</name>
<gene>
    <name evidence="1" type="ORF">K452DRAFT_290797</name>
</gene>
<reference evidence="1" key="1">
    <citation type="journal article" date="2020" name="Stud. Mycol.">
        <title>101 Dothideomycetes genomes: a test case for predicting lifestyles and emergence of pathogens.</title>
        <authorList>
            <person name="Haridas S."/>
            <person name="Albert R."/>
            <person name="Binder M."/>
            <person name="Bloem J."/>
            <person name="Labutti K."/>
            <person name="Salamov A."/>
            <person name="Andreopoulos B."/>
            <person name="Baker S."/>
            <person name="Barry K."/>
            <person name="Bills G."/>
            <person name="Bluhm B."/>
            <person name="Cannon C."/>
            <person name="Castanera R."/>
            <person name="Culley D."/>
            <person name="Daum C."/>
            <person name="Ezra D."/>
            <person name="Gonzalez J."/>
            <person name="Henrissat B."/>
            <person name="Kuo A."/>
            <person name="Liang C."/>
            <person name="Lipzen A."/>
            <person name="Lutzoni F."/>
            <person name="Magnuson J."/>
            <person name="Mondo S."/>
            <person name="Nolan M."/>
            <person name="Ohm R."/>
            <person name="Pangilinan J."/>
            <person name="Park H.-J."/>
            <person name="Ramirez L."/>
            <person name="Alfaro M."/>
            <person name="Sun H."/>
            <person name="Tritt A."/>
            <person name="Yoshinaga Y."/>
            <person name="Zwiers L.-H."/>
            <person name="Turgeon B."/>
            <person name="Goodwin S."/>
            <person name="Spatafora J."/>
            <person name="Crous P."/>
            <person name="Grigoriev I."/>
        </authorList>
    </citation>
    <scope>NUCLEOTIDE SEQUENCE</scope>
    <source>
        <strain evidence="1">CBS 121167</strain>
    </source>
</reference>
<sequence length="81" mass="8560">MCRGTNRVALAVIGCGALSISQSPQGWGKAHVVLATTDYLNDNSPQLTTPFAVTVSFSVNAYFSYDSIPSAVTSSCQERSL</sequence>
<dbReference type="Proteomes" id="UP000799438">
    <property type="component" value="Unassembled WGS sequence"/>
</dbReference>
<dbReference type="EMBL" id="ML995497">
    <property type="protein sequence ID" value="KAF2138214.1"/>
    <property type="molecule type" value="Genomic_DNA"/>
</dbReference>
<dbReference type="AlphaFoldDB" id="A0A6A6B4T1"/>
<dbReference type="GeneID" id="54298552"/>
<organism evidence="1 2">
    <name type="scientific">Aplosporella prunicola CBS 121167</name>
    <dbReference type="NCBI Taxonomy" id="1176127"/>
    <lineage>
        <taxon>Eukaryota</taxon>
        <taxon>Fungi</taxon>
        <taxon>Dikarya</taxon>
        <taxon>Ascomycota</taxon>
        <taxon>Pezizomycotina</taxon>
        <taxon>Dothideomycetes</taxon>
        <taxon>Dothideomycetes incertae sedis</taxon>
        <taxon>Botryosphaeriales</taxon>
        <taxon>Aplosporellaceae</taxon>
        <taxon>Aplosporella</taxon>
    </lineage>
</organism>
<proteinExistence type="predicted"/>
<protein>
    <submittedName>
        <fullName evidence="1">Uncharacterized protein</fullName>
    </submittedName>
</protein>